<evidence type="ECO:0000313" key="3">
    <source>
        <dbReference type="Proteomes" id="UP000642070"/>
    </source>
</evidence>
<keyword evidence="1" id="KW-1133">Transmembrane helix</keyword>
<gene>
    <name evidence="2" type="ORF">GCM10007977_057530</name>
</gene>
<organism evidence="2 3">
    <name type="scientific">Dactylosporangium sucinum</name>
    <dbReference type="NCBI Taxonomy" id="1424081"/>
    <lineage>
        <taxon>Bacteria</taxon>
        <taxon>Bacillati</taxon>
        <taxon>Actinomycetota</taxon>
        <taxon>Actinomycetes</taxon>
        <taxon>Micromonosporales</taxon>
        <taxon>Micromonosporaceae</taxon>
        <taxon>Dactylosporangium</taxon>
    </lineage>
</organism>
<feature type="transmembrane region" description="Helical" evidence="1">
    <location>
        <begin position="66"/>
        <end position="89"/>
    </location>
</feature>
<dbReference type="AlphaFoldDB" id="A0A917X0P3"/>
<evidence type="ECO:0000256" key="1">
    <source>
        <dbReference type="SAM" id="Phobius"/>
    </source>
</evidence>
<accession>A0A917X0P3</accession>
<dbReference type="EMBL" id="BMPI01000030">
    <property type="protein sequence ID" value="GGM48442.1"/>
    <property type="molecule type" value="Genomic_DNA"/>
</dbReference>
<feature type="transmembrane region" description="Helical" evidence="1">
    <location>
        <begin position="7"/>
        <end position="25"/>
    </location>
</feature>
<dbReference type="Proteomes" id="UP000642070">
    <property type="component" value="Unassembled WGS sequence"/>
</dbReference>
<keyword evidence="1" id="KW-0472">Membrane</keyword>
<feature type="transmembrane region" description="Helical" evidence="1">
    <location>
        <begin position="172"/>
        <end position="191"/>
    </location>
</feature>
<proteinExistence type="predicted"/>
<keyword evidence="3" id="KW-1185">Reference proteome</keyword>
<comment type="caution">
    <text evidence="2">The sequence shown here is derived from an EMBL/GenBank/DDBJ whole genome shotgun (WGS) entry which is preliminary data.</text>
</comment>
<protein>
    <submittedName>
        <fullName evidence="2">Membrane protein</fullName>
    </submittedName>
</protein>
<dbReference type="InterPro" id="IPR012666">
    <property type="entry name" value="CbtA_put"/>
</dbReference>
<feature type="transmembrane region" description="Helical" evidence="1">
    <location>
        <begin position="211"/>
        <end position="231"/>
    </location>
</feature>
<dbReference type="RefSeq" id="WP_190253077.1">
    <property type="nucleotide sequence ID" value="NZ_BMPI01000030.1"/>
</dbReference>
<keyword evidence="1" id="KW-0812">Transmembrane</keyword>
<feature type="transmembrane region" description="Helical" evidence="1">
    <location>
        <begin position="101"/>
        <end position="120"/>
    </location>
</feature>
<reference evidence="2" key="2">
    <citation type="submission" date="2020-09" db="EMBL/GenBank/DDBJ databases">
        <authorList>
            <person name="Sun Q."/>
            <person name="Ohkuma M."/>
        </authorList>
    </citation>
    <scope>NUCLEOTIDE SEQUENCE</scope>
    <source>
        <strain evidence="2">JCM 19831</strain>
    </source>
</reference>
<name>A0A917X0P3_9ACTN</name>
<dbReference type="Pfam" id="PF09490">
    <property type="entry name" value="CbtA"/>
    <property type="match status" value="1"/>
</dbReference>
<reference evidence="2" key="1">
    <citation type="journal article" date="2014" name="Int. J. Syst. Evol. Microbiol.">
        <title>Complete genome sequence of Corynebacterium casei LMG S-19264T (=DSM 44701T), isolated from a smear-ripened cheese.</title>
        <authorList>
            <consortium name="US DOE Joint Genome Institute (JGI-PGF)"/>
            <person name="Walter F."/>
            <person name="Albersmeier A."/>
            <person name="Kalinowski J."/>
            <person name="Ruckert C."/>
        </authorList>
    </citation>
    <scope>NUCLEOTIDE SEQUENCE</scope>
    <source>
        <strain evidence="2">JCM 19831</strain>
    </source>
</reference>
<sequence length="253" mass="26122">MTARTLLIRGMLVGVIAAGLAFAFARMFGEPQIGAAIAFENAHTHAHSHADVAEPEPVSRAVQSTIGLGVALLLYGTALGGIFAMAFACCHGRVGALRPRATALLVGGLGFVAMFLVPFVKYPANPPAVGEPDTIGRRATLYFIMVGISVLAAIGAVIAARGLAPRLGSWNAVLVAGGAYVAVVAVAGLLLPAVNEVPADFPATLLWRFRLASVSVQLVLWGTLGLLFGVLTNRAEQRSTAPQTMDAGLVRTG</sequence>
<evidence type="ECO:0000313" key="2">
    <source>
        <dbReference type="EMBL" id="GGM48442.1"/>
    </source>
</evidence>
<feature type="transmembrane region" description="Helical" evidence="1">
    <location>
        <begin position="140"/>
        <end position="160"/>
    </location>
</feature>